<dbReference type="Gene3D" id="3.40.50.720">
    <property type="entry name" value="NAD(P)-binding Rossmann-like Domain"/>
    <property type="match status" value="1"/>
</dbReference>
<proteinExistence type="predicted"/>
<dbReference type="OrthoDB" id="2735536at2759"/>
<dbReference type="AlphaFoldDB" id="A0A2K0T3F4"/>
<sequence length="90" mass="10203">MLWQMIDTTEVRLADFLGFADVRVVAMARLEAFERPVATSEVVPLRETMPHLRSRLPVGTPGAGKVENVYHLLEACIEDSFEQFLQAEKK</sequence>
<name>A0A2K0T3F4_9HYPO</name>
<reference evidence="1 2" key="1">
    <citation type="submission" date="2017-02" db="EMBL/GenBank/DDBJ databases">
        <title>Genomes of Trichoderma spp. with biocontrol activity.</title>
        <authorList>
            <person name="Gardiner D."/>
            <person name="Kazan K."/>
            <person name="Vos C."/>
            <person name="Harvey P."/>
        </authorList>
    </citation>
    <scope>NUCLEOTIDE SEQUENCE [LARGE SCALE GENOMIC DNA]</scope>
    <source>
        <strain evidence="1 2">A5MH</strain>
    </source>
</reference>
<evidence type="ECO:0000313" key="1">
    <source>
        <dbReference type="EMBL" id="PNP40050.1"/>
    </source>
</evidence>
<dbReference type="Proteomes" id="UP000236546">
    <property type="component" value="Unassembled WGS sequence"/>
</dbReference>
<dbReference type="EMBL" id="MTYH01000073">
    <property type="protein sequence ID" value="PNP40050.1"/>
    <property type="molecule type" value="Genomic_DNA"/>
</dbReference>
<gene>
    <name evidence="1" type="ORF">TGAMA5MH_07972</name>
</gene>
<evidence type="ECO:0000313" key="2">
    <source>
        <dbReference type="Proteomes" id="UP000236546"/>
    </source>
</evidence>
<organism evidence="1 2">
    <name type="scientific">Trichoderma gamsii</name>
    <dbReference type="NCBI Taxonomy" id="398673"/>
    <lineage>
        <taxon>Eukaryota</taxon>
        <taxon>Fungi</taxon>
        <taxon>Dikarya</taxon>
        <taxon>Ascomycota</taxon>
        <taxon>Pezizomycotina</taxon>
        <taxon>Sordariomycetes</taxon>
        <taxon>Hypocreomycetidae</taxon>
        <taxon>Hypocreales</taxon>
        <taxon>Hypocreaceae</taxon>
        <taxon>Trichoderma</taxon>
    </lineage>
</organism>
<accession>A0A2K0T3F4</accession>
<protein>
    <submittedName>
        <fullName evidence="1">Uncharacterized protein</fullName>
    </submittedName>
</protein>
<comment type="caution">
    <text evidence="1">The sequence shown here is derived from an EMBL/GenBank/DDBJ whole genome shotgun (WGS) entry which is preliminary data.</text>
</comment>